<dbReference type="Proteomes" id="UP000622797">
    <property type="component" value="Unassembled WGS sequence"/>
</dbReference>
<reference evidence="2" key="2">
    <citation type="submission" date="2020-05" db="EMBL/GenBank/DDBJ databases">
        <authorList>
            <person name="Kim H.-S."/>
            <person name="Proctor R.H."/>
            <person name="Brown D.W."/>
        </authorList>
    </citation>
    <scope>NUCLEOTIDE SEQUENCE</scope>
    <source>
        <strain evidence="2">NRRL 20472</strain>
    </source>
</reference>
<accession>A0A8H4XD91</accession>
<dbReference type="AlphaFoldDB" id="A0A8H4XD91"/>
<evidence type="ECO:0000313" key="2">
    <source>
        <dbReference type="EMBL" id="KAF4969904.1"/>
    </source>
</evidence>
<comment type="caution">
    <text evidence="2">The sequence shown here is derived from an EMBL/GenBank/DDBJ whole genome shotgun (WGS) entry which is preliminary data.</text>
</comment>
<sequence>MYRGLFSCCNTVIRELSLRLMERLGNLSSWYAGEVKNGHAGAQVSLDQYADFLSRMLRMIIEGDRVAVEAGVKLDEFEKIVNDLADTVAKDVRKSAQEQLNSSRNFEGVGDYATVGNKENFQDLVGDRLQVVDKIALGQLAGLWMWASRPGGDNGEIQQDECWPPGVSPRLRLDAFPKLKLLQLLALYMISVIERQPIKELIKVTVDLLFESAFVFAKMKGLGTKEVIALQAVFLIASQLEQNKLHHGDMFVNGGLVTVLVPSKVKIIRQQPHTHSPLREKIRQALRLKGITPVIRKLATKSKIHLAELSGVPQPAFGVGTPPEYWPQGVLWNKNWFGDRERREERTVADVIRKIWPCTTEKAEESERSFQNHEEKPRSQ</sequence>
<protein>
    <submittedName>
        <fullName evidence="2">Uncharacterized protein</fullName>
    </submittedName>
</protein>
<evidence type="ECO:0000313" key="3">
    <source>
        <dbReference type="Proteomes" id="UP000622797"/>
    </source>
</evidence>
<organism evidence="2 3">
    <name type="scientific">Fusarium sarcochroum</name>
    <dbReference type="NCBI Taxonomy" id="1208366"/>
    <lineage>
        <taxon>Eukaryota</taxon>
        <taxon>Fungi</taxon>
        <taxon>Dikarya</taxon>
        <taxon>Ascomycota</taxon>
        <taxon>Pezizomycotina</taxon>
        <taxon>Sordariomycetes</taxon>
        <taxon>Hypocreomycetidae</taxon>
        <taxon>Hypocreales</taxon>
        <taxon>Nectriaceae</taxon>
        <taxon>Fusarium</taxon>
        <taxon>Fusarium lateritium species complex</taxon>
    </lineage>
</organism>
<gene>
    <name evidence="2" type="ORF">FSARC_2961</name>
</gene>
<evidence type="ECO:0000256" key="1">
    <source>
        <dbReference type="SAM" id="MobiDB-lite"/>
    </source>
</evidence>
<keyword evidence="3" id="KW-1185">Reference proteome</keyword>
<name>A0A8H4XD91_9HYPO</name>
<proteinExistence type="predicted"/>
<reference evidence="2" key="1">
    <citation type="journal article" date="2020" name="BMC Genomics">
        <title>Correction to: Identification and distribution of gene clusters required for synthesis of sphingolipid metabolism inhibitors in diverse species of the filamentous fungus Fusarium.</title>
        <authorList>
            <person name="Kim H.S."/>
            <person name="Lohmar J.M."/>
            <person name="Busman M."/>
            <person name="Brown D.W."/>
            <person name="Naumann T.A."/>
            <person name="Divon H.H."/>
            <person name="Lysoe E."/>
            <person name="Uhlig S."/>
            <person name="Proctor R.H."/>
        </authorList>
    </citation>
    <scope>NUCLEOTIDE SEQUENCE</scope>
    <source>
        <strain evidence="2">NRRL 20472</strain>
    </source>
</reference>
<dbReference type="EMBL" id="JABEXW010000145">
    <property type="protein sequence ID" value="KAF4969904.1"/>
    <property type="molecule type" value="Genomic_DNA"/>
</dbReference>
<feature type="region of interest" description="Disordered" evidence="1">
    <location>
        <begin position="361"/>
        <end position="380"/>
    </location>
</feature>